<dbReference type="PANTHER" id="PTHR42256">
    <property type="entry name" value="OXOGLUTARATE/IRON-DEPENDENT DIOXYGENASE"/>
    <property type="match status" value="1"/>
</dbReference>
<comment type="cofactor">
    <cofactor evidence="1">
        <name>Fe(2+)</name>
        <dbReference type="ChEBI" id="CHEBI:29033"/>
    </cofactor>
</comment>
<evidence type="ECO:0008006" key="4">
    <source>
        <dbReference type="Google" id="ProtNLM"/>
    </source>
</evidence>
<proteinExistence type="predicted"/>
<feature type="compositionally biased region" description="Basic and acidic residues" evidence="2">
    <location>
        <begin position="37"/>
        <end position="58"/>
    </location>
</feature>
<dbReference type="EMBL" id="FN655182">
    <property type="protein sequence ID" value="CBY38310.1"/>
    <property type="molecule type" value="Genomic_DNA"/>
</dbReference>
<evidence type="ECO:0000256" key="2">
    <source>
        <dbReference type="SAM" id="MobiDB-lite"/>
    </source>
</evidence>
<feature type="compositionally biased region" description="Basic and acidic residues" evidence="2">
    <location>
        <begin position="67"/>
        <end position="76"/>
    </location>
</feature>
<feature type="compositionally biased region" description="Basic residues" evidence="2">
    <location>
        <begin position="86"/>
        <end position="98"/>
    </location>
</feature>
<dbReference type="PANTHER" id="PTHR42256:SF1">
    <property type="entry name" value="FE2OG DIOXYGENASE DOMAIN-CONTAINING PROTEIN"/>
    <property type="match status" value="1"/>
</dbReference>
<feature type="compositionally biased region" description="Basic and acidic residues" evidence="2">
    <location>
        <begin position="1"/>
        <end position="21"/>
    </location>
</feature>
<feature type="compositionally biased region" description="Basic and acidic residues" evidence="2">
    <location>
        <begin position="136"/>
        <end position="152"/>
    </location>
</feature>
<sequence>MSNDRFYRAKGNENARDKSDDLDNLADQFAKFAVKSNSEEHKSYQHDHDREVQIHDGESGSSNGLKDQNHNHDQFRHQFRNSNRGNRGRGNRGQRGGRGRLQNNHIRQNDENSNNYRKPKNENWKNRIHNGQNTEESQHNENSHARNYENKTKQNKSVKMVKGRNTIEFKPSYAPPDLRLVPAPSTWTSYRRPYNHRDVVVVNGLFGDEEDMSIYKNLLHETQSSGIDQEKLWAHWHNESHWIADDKLNWKKKCPTFQKVLKKMSEYFKMDVKATRFNWYRNSSEWKPFHHDAAAVKADKAKTQNLTVAVSFGMEREAAFEHAKTKTTISVPQYNGTIYTFGKEVNVTWRHGIPAIHPNQFKEEGRISIIAWGWVDDMIED</sequence>
<organism evidence="3">
    <name type="scientific">Oikopleura dioica</name>
    <name type="common">Tunicate</name>
    <dbReference type="NCBI Taxonomy" id="34765"/>
    <lineage>
        <taxon>Eukaryota</taxon>
        <taxon>Metazoa</taxon>
        <taxon>Chordata</taxon>
        <taxon>Tunicata</taxon>
        <taxon>Appendicularia</taxon>
        <taxon>Copelata</taxon>
        <taxon>Oikopleuridae</taxon>
        <taxon>Oikopleura</taxon>
    </lineage>
</organism>
<accession>E4YS71</accession>
<dbReference type="Proteomes" id="UP000011014">
    <property type="component" value="Unassembled WGS sequence"/>
</dbReference>
<dbReference type="SUPFAM" id="SSF51197">
    <property type="entry name" value="Clavaminate synthase-like"/>
    <property type="match status" value="1"/>
</dbReference>
<feature type="region of interest" description="Disordered" evidence="2">
    <location>
        <begin position="1"/>
        <end position="158"/>
    </location>
</feature>
<dbReference type="InterPro" id="IPR037151">
    <property type="entry name" value="AlkB-like_sf"/>
</dbReference>
<dbReference type="AlphaFoldDB" id="E4YS71"/>
<dbReference type="Gene3D" id="2.60.120.590">
    <property type="entry name" value="Alpha-ketoglutarate-dependent dioxygenase AlkB-like"/>
    <property type="match status" value="1"/>
</dbReference>
<evidence type="ECO:0000256" key="1">
    <source>
        <dbReference type="ARBA" id="ARBA00001954"/>
    </source>
</evidence>
<name>E4YS71_OIKDI</name>
<reference evidence="3" key="1">
    <citation type="journal article" date="2010" name="Science">
        <title>Plasticity of animal genome architecture unmasked by rapid evolution of a pelagic tunicate.</title>
        <authorList>
            <person name="Denoeud F."/>
            <person name="Henriet S."/>
            <person name="Mungpakdee S."/>
            <person name="Aury J.M."/>
            <person name="Da Silva C."/>
            <person name="Brinkmann H."/>
            <person name="Mikhaleva J."/>
            <person name="Olsen L.C."/>
            <person name="Jubin C."/>
            <person name="Canestro C."/>
            <person name="Bouquet J.M."/>
            <person name="Danks G."/>
            <person name="Poulain J."/>
            <person name="Campsteijn C."/>
            <person name="Adamski M."/>
            <person name="Cross I."/>
            <person name="Yadetie F."/>
            <person name="Muffato M."/>
            <person name="Louis A."/>
            <person name="Butcher S."/>
            <person name="Tsagkogeorga G."/>
            <person name="Konrad A."/>
            <person name="Singh S."/>
            <person name="Jensen M.F."/>
            <person name="Cong E.H."/>
            <person name="Eikeseth-Otteraa H."/>
            <person name="Noel B."/>
            <person name="Anthouard V."/>
            <person name="Porcel B.M."/>
            <person name="Kachouri-Lafond R."/>
            <person name="Nishino A."/>
            <person name="Ugolini M."/>
            <person name="Chourrout P."/>
            <person name="Nishida H."/>
            <person name="Aasland R."/>
            <person name="Huzurbazar S."/>
            <person name="Westhof E."/>
            <person name="Delsuc F."/>
            <person name="Lehrach H."/>
            <person name="Reinhardt R."/>
            <person name="Weissenbach J."/>
            <person name="Roy S.W."/>
            <person name="Artiguenave F."/>
            <person name="Postlethwait J.H."/>
            <person name="Manak J.R."/>
            <person name="Thompson E.M."/>
            <person name="Jaillon O."/>
            <person name="Du Pasquier L."/>
            <person name="Boudinot P."/>
            <person name="Liberles D.A."/>
            <person name="Volff J.N."/>
            <person name="Philippe H."/>
            <person name="Lenhard B."/>
            <person name="Roest Crollius H."/>
            <person name="Wincker P."/>
            <person name="Chourrout D."/>
        </authorList>
    </citation>
    <scope>NUCLEOTIDE SEQUENCE [LARGE SCALE GENOMIC DNA]</scope>
</reference>
<protein>
    <recommendedName>
        <fullName evidence="4">Fe2OG dioxygenase domain-containing protein</fullName>
    </recommendedName>
</protein>
<evidence type="ECO:0000313" key="3">
    <source>
        <dbReference type="EMBL" id="CBY38310.1"/>
    </source>
</evidence>
<gene>
    <name evidence="3" type="ORF">GSOID_T00032241001</name>
</gene>